<protein>
    <submittedName>
        <fullName evidence="1">Uncharacterized protein</fullName>
    </submittedName>
</protein>
<reference evidence="1 2" key="1">
    <citation type="journal article" date="2018" name="Evol. Lett.">
        <title>Horizontal gene cluster transfer increased hallucinogenic mushroom diversity.</title>
        <authorList>
            <person name="Reynolds H.T."/>
            <person name="Vijayakumar V."/>
            <person name="Gluck-Thaler E."/>
            <person name="Korotkin H.B."/>
            <person name="Matheny P.B."/>
            <person name="Slot J.C."/>
        </authorList>
    </citation>
    <scope>NUCLEOTIDE SEQUENCE [LARGE SCALE GENOMIC DNA]</scope>
    <source>
        <strain evidence="1 2">2631</strain>
    </source>
</reference>
<organism evidence="1 2">
    <name type="scientific">Psilocybe cyanescens</name>
    <dbReference type="NCBI Taxonomy" id="93625"/>
    <lineage>
        <taxon>Eukaryota</taxon>
        <taxon>Fungi</taxon>
        <taxon>Dikarya</taxon>
        <taxon>Basidiomycota</taxon>
        <taxon>Agaricomycotina</taxon>
        <taxon>Agaricomycetes</taxon>
        <taxon>Agaricomycetidae</taxon>
        <taxon>Agaricales</taxon>
        <taxon>Agaricineae</taxon>
        <taxon>Strophariaceae</taxon>
        <taxon>Psilocybe</taxon>
    </lineage>
</organism>
<dbReference type="AlphaFoldDB" id="A0A409VXK2"/>
<proteinExistence type="predicted"/>
<comment type="caution">
    <text evidence="1">The sequence shown here is derived from an EMBL/GenBank/DDBJ whole genome shotgun (WGS) entry which is preliminary data.</text>
</comment>
<accession>A0A409VXK2</accession>
<evidence type="ECO:0000313" key="2">
    <source>
        <dbReference type="Proteomes" id="UP000283269"/>
    </source>
</evidence>
<evidence type="ECO:0000313" key="1">
    <source>
        <dbReference type="EMBL" id="PPQ70995.1"/>
    </source>
</evidence>
<name>A0A409VXK2_PSICY</name>
<dbReference type="Proteomes" id="UP000283269">
    <property type="component" value="Unassembled WGS sequence"/>
</dbReference>
<dbReference type="InParanoid" id="A0A409VXK2"/>
<keyword evidence="2" id="KW-1185">Reference proteome</keyword>
<sequence>MEKNARPPPPLHPTRIRTQTCTAHPLRTPAPPLTYFRFNNHGNTTLIARVFPFRDSASANEDNGEYRRKGERQFGSAYNAAYCCGTMVVAVNPSSQSGSVFSWESTASLHSLYGCHLHLPTTSSGMLMVCFLPHVWRQGDAREEGQQFNDCWSVSPYYSSSSPLPLPECWLISRHLARHRHRHRLKTSSRFIFLPCLCLPSDDQQ</sequence>
<dbReference type="EMBL" id="NHYD01003881">
    <property type="protein sequence ID" value="PPQ70995.1"/>
    <property type="molecule type" value="Genomic_DNA"/>
</dbReference>
<gene>
    <name evidence="1" type="ORF">CVT25_010551</name>
</gene>